<evidence type="ECO:0000256" key="1">
    <source>
        <dbReference type="ARBA" id="ARBA00022741"/>
    </source>
</evidence>
<protein>
    <submittedName>
        <fullName evidence="4">Predicted protein</fullName>
    </submittedName>
</protein>
<gene>
    <name evidence="4" type="ORF">NAEGRDRAFT_65304</name>
</gene>
<dbReference type="STRING" id="5762.D2V8W3"/>
<proteinExistence type="predicted"/>
<dbReference type="Pfam" id="PF00071">
    <property type="entry name" value="Ras"/>
    <property type="match status" value="1"/>
</dbReference>
<dbReference type="SMART" id="SM00173">
    <property type="entry name" value="RAS"/>
    <property type="match status" value="1"/>
</dbReference>
<accession>D2V8W3</accession>
<dbReference type="GeneID" id="8859746"/>
<dbReference type="InterPro" id="IPR005225">
    <property type="entry name" value="Small_GTP-bd"/>
</dbReference>
<dbReference type="PRINTS" id="PR00449">
    <property type="entry name" value="RASTRNSFRMNG"/>
</dbReference>
<dbReference type="GO" id="GO:0003924">
    <property type="term" value="F:GTPase activity"/>
    <property type="evidence" value="ECO:0007669"/>
    <property type="project" value="InterPro"/>
</dbReference>
<dbReference type="InterPro" id="IPR020849">
    <property type="entry name" value="Small_GTPase_Ras-type"/>
</dbReference>
<feature type="compositionally biased region" description="Low complexity" evidence="3">
    <location>
        <begin position="1"/>
        <end position="28"/>
    </location>
</feature>
<dbReference type="PANTHER" id="PTHR24070">
    <property type="entry name" value="RAS, DI-RAS, AND RHEB FAMILY MEMBERS OF SMALL GTPASE SUPERFAMILY"/>
    <property type="match status" value="1"/>
</dbReference>
<evidence type="ECO:0000313" key="5">
    <source>
        <dbReference type="Proteomes" id="UP000006671"/>
    </source>
</evidence>
<organism evidence="5">
    <name type="scientific">Naegleria gruberi</name>
    <name type="common">Amoeba</name>
    <dbReference type="NCBI Taxonomy" id="5762"/>
    <lineage>
        <taxon>Eukaryota</taxon>
        <taxon>Discoba</taxon>
        <taxon>Heterolobosea</taxon>
        <taxon>Tetramitia</taxon>
        <taxon>Eutetramitia</taxon>
        <taxon>Vahlkampfiidae</taxon>
        <taxon>Naegleria</taxon>
    </lineage>
</organism>
<name>D2V8W3_NAEGR</name>
<dbReference type="Proteomes" id="UP000006671">
    <property type="component" value="Unassembled WGS sequence"/>
</dbReference>
<dbReference type="VEuPathDB" id="AmoebaDB:NAEGRDRAFT_65304"/>
<feature type="compositionally biased region" description="Polar residues" evidence="3">
    <location>
        <begin position="444"/>
        <end position="457"/>
    </location>
</feature>
<dbReference type="InterPro" id="IPR027417">
    <property type="entry name" value="P-loop_NTPase"/>
</dbReference>
<dbReference type="OrthoDB" id="10356148at2759"/>
<dbReference type="KEGG" id="ngr:NAEGRDRAFT_65304"/>
<feature type="region of interest" description="Disordered" evidence="3">
    <location>
        <begin position="432"/>
        <end position="473"/>
    </location>
</feature>
<dbReference type="PROSITE" id="PS51419">
    <property type="entry name" value="RAB"/>
    <property type="match status" value="1"/>
</dbReference>
<dbReference type="NCBIfam" id="TIGR00231">
    <property type="entry name" value="small_GTP"/>
    <property type="match status" value="1"/>
</dbReference>
<dbReference type="SUPFAM" id="SSF52540">
    <property type="entry name" value="P-loop containing nucleoside triphosphate hydrolases"/>
    <property type="match status" value="1"/>
</dbReference>
<keyword evidence="5" id="KW-1185">Reference proteome</keyword>
<feature type="region of interest" description="Disordered" evidence="3">
    <location>
        <begin position="1"/>
        <end position="53"/>
    </location>
</feature>
<dbReference type="EMBL" id="GG738857">
    <property type="protein sequence ID" value="EFC46872.1"/>
    <property type="molecule type" value="Genomic_DNA"/>
</dbReference>
<evidence type="ECO:0000256" key="2">
    <source>
        <dbReference type="ARBA" id="ARBA00023134"/>
    </source>
</evidence>
<dbReference type="GO" id="GO:0016020">
    <property type="term" value="C:membrane"/>
    <property type="evidence" value="ECO:0007669"/>
    <property type="project" value="InterPro"/>
</dbReference>
<feature type="region of interest" description="Disordered" evidence="3">
    <location>
        <begin position="68"/>
        <end position="111"/>
    </location>
</feature>
<feature type="compositionally biased region" description="Basic and acidic residues" evidence="3">
    <location>
        <begin position="96"/>
        <end position="107"/>
    </location>
</feature>
<dbReference type="Gene3D" id="3.40.50.300">
    <property type="entry name" value="P-loop containing nucleotide triphosphate hydrolases"/>
    <property type="match status" value="1"/>
</dbReference>
<keyword evidence="1" id="KW-0547">Nucleotide-binding</keyword>
<evidence type="ECO:0000313" key="4">
    <source>
        <dbReference type="EMBL" id="EFC46872.1"/>
    </source>
</evidence>
<dbReference type="GO" id="GO:0007165">
    <property type="term" value="P:signal transduction"/>
    <property type="evidence" value="ECO:0007669"/>
    <property type="project" value="InterPro"/>
</dbReference>
<dbReference type="RefSeq" id="XP_002679616.1">
    <property type="nucleotide sequence ID" value="XM_002679570.1"/>
</dbReference>
<dbReference type="AlphaFoldDB" id="D2V8W3"/>
<dbReference type="GO" id="GO:0005525">
    <property type="term" value="F:GTP binding"/>
    <property type="evidence" value="ECO:0007669"/>
    <property type="project" value="UniProtKB-KW"/>
</dbReference>
<evidence type="ECO:0000256" key="3">
    <source>
        <dbReference type="SAM" id="MobiDB-lite"/>
    </source>
</evidence>
<keyword evidence="2" id="KW-0342">GTP-binding</keyword>
<reference evidence="4 5" key="1">
    <citation type="journal article" date="2010" name="Cell">
        <title>The genome of Naegleria gruberi illuminates early eukaryotic versatility.</title>
        <authorList>
            <person name="Fritz-Laylin L.K."/>
            <person name="Prochnik S.E."/>
            <person name="Ginger M.L."/>
            <person name="Dacks J.B."/>
            <person name="Carpenter M.L."/>
            <person name="Field M.C."/>
            <person name="Kuo A."/>
            <person name="Paredez A."/>
            <person name="Chapman J."/>
            <person name="Pham J."/>
            <person name="Shu S."/>
            <person name="Neupane R."/>
            <person name="Cipriano M."/>
            <person name="Mancuso J."/>
            <person name="Tu H."/>
            <person name="Salamov A."/>
            <person name="Lindquist E."/>
            <person name="Shapiro H."/>
            <person name="Lucas S."/>
            <person name="Grigoriev I.V."/>
            <person name="Cande W.Z."/>
            <person name="Fulton C."/>
            <person name="Rokhsar D.S."/>
            <person name="Dawson S.C."/>
        </authorList>
    </citation>
    <scope>NUCLEOTIDE SEQUENCE [LARGE SCALE GENOMIC DNA]</scope>
    <source>
        <strain evidence="4 5">NEG-M</strain>
    </source>
</reference>
<sequence>MSKQSTTSSSSSVSDTNKNKNTSDSSNTLITVSIASPPEKESKTPSKSSSILPSTTSITFATTANNNINENISPATPNLKGASPLKTPPNAVSRTSIDRSSDIRTSIDRGNVQGGSVRKNLFNFGFGHSTKIMWNREITKHILLFLIPIISDRVDVAESKGMVNNIFQSAMNLLSVNTTSHSSSRRARRPSKIYGKGMIGLIDCVTVMRDVIHSLELVNKDFFFVVRRHFSPIFYADVLHLKFLWMTSEDTNRLILRDIRNYVTELKHISEQMPDKKPDKAISLTALKNTDYFHRQSISDNISQSNPTDYKGLFSKINHAWYLYRNTEIEKGKRKHPSRVRHGRSQSFNVTNSFDYPSSANFGSLASPRTPSRNGSFVNNNTNTLTNLTSTDCNSNEELTEYSGRVSLDQLSDTTRDRGLSNSSSNSNLLLLPHDSFNFPPTPSHNTSMGSIPTTPQRGGAGGLTATPSRVSHRRTYSSNNTLDYETMYKTFRKSEEQIEEEEYLENDKFSTESQSRIIRVAIMGDKTTGKSMLSMKFAHRNYDEFFEHNPEDDLITIDNETYSIDIFDTPGQDVSDILLDYNISHFDLFILLFDLTNSEQTLPYTQKIIDQILNRKHFLELSQIPIIICGNKLDIMDDVAEHIYIKEQVEDIIKNKFIYSSVPPIYVEVSSETGENITNNKALEQAIVQQYHKCNKFGKVARTIDWNSFVKYVFNFGDTLHVATGPNNKDKCLVM</sequence>
<dbReference type="InParanoid" id="D2V8W3"/>
<dbReference type="InterPro" id="IPR001806">
    <property type="entry name" value="Small_GTPase"/>
</dbReference>
<dbReference type="OMA" id="PEDEFIC"/>